<feature type="non-terminal residue" evidence="1">
    <location>
        <position position="75"/>
    </location>
</feature>
<reference evidence="1 2" key="1">
    <citation type="submission" date="2019-01" db="EMBL/GenBank/DDBJ databases">
        <authorList>
            <person name="Sayadi A."/>
        </authorList>
    </citation>
    <scope>NUCLEOTIDE SEQUENCE [LARGE SCALE GENOMIC DNA]</scope>
</reference>
<dbReference type="Proteomes" id="UP000410492">
    <property type="component" value="Unassembled WGS sequence"/>
</dbReference>
<sequence>SCPRNKICWSKEKKVFRINYQTQIRFNDRLRLNYSLQSNLIVESTIRYSSLPTIHFPLDKTSLYLRNAECNVPLN</sequence>
<dbReference type="AlphaFoldDB" id="A0A653BID2"/>
<protein>
    <submittedName>
        <fullName evidence="1">Uncharacterized protein</fullName>
    </submittedName>
</protein>
<evidence type="ECO:0000313" key="2">
    <source>
        <dbReference type="Proteomes" id="UP000410492"/>
    </source>
</evidence>
<proteinExistence type="predicted"/>
<gene>
    <name evidence="1" type="ORF">CALMAC_LOCUS1239</name>
</gene>
<evidence type="ECO:0000313" key="1">
    <source>
        <dbReference type="EMBL" id="VEN35301.1"/>
    </source>
</evidence>
<feature type="non-terminal residue" evidence="1">
    <location>
        <position position="1"/>
    </location>
</feature>
<dbReference type="EMBL" id="CAACVG010001434">
    <property type="protein sequence ID" value="VEN35301.1"/>
    <property type="molecule type" value="Genomic_DNA"/>
</dbReference>
<keyword evidence="2" id="KW-1185">Reference proteome</keyword>
<name>A0A653BID2_CALMS</name>
<accession>A0A653BID2</accession>
<organism evidence="1 2">
    <name type="scientific">Callosobruchus maculatus</name>
    <name type="common">Southern cowpea weevil</name>
    <name type="synonym">Pulse bruchid</name>
    <dbReference type="NCBI Taxonomy" id="64391"/>
    <lineage>
        <taxon>Eukaryota</taxon>
        <taxon>Metazoa</taxon>
        <taxon>Ecdysozoa</taxon>
        <taxon>Arthropoda</taxon>
        <taxon>Hexapoda</taxon>
        <taxon>Insecta</taxon>
        <taxon>Pterygota</taxon>
        <taxon>Neoptera</taxon>
        <taxon>Endopterygota</taxon>
        <taxon>Coleoptera</taxon>
        <taxon>Polyphaga</taxon>
        <taxon>Cucujiformia</taxon>
        <taxon>Chrysomeloidea</taxon>
        <taxon>Chrysomelidae</taxon>
        <taxon>Bruchinae</taxon>
        <taxon>Bruchini</taxon>
        <taxon>Callosobruchus</taxon>
    </lineage>
</organism>